<organism evidence="1 2">
    <name type="scientific">Candidatus Hakubella thermalkaliphila</name>
    <dbReference type="NCBI Taxonomy" id="2754717"/>
    <lineage>
        <taxon>Bacteria</taxon>
        <taxon>Bacillati</taxon>
        <taxon>Actinomycetota</taxon>
        <taxon>Actinomycetota incertae sedis</taxon>
        <taxon>Candidatus Hakubellales</taxon>
        <taxon>Candidatus Hakubellaceae</taxon>
        <taxon>Candidatus Hakubella</taxon>
    </lineage>
</organism>
<protein>
    <submittedName>
        <fullName evidence="1">Uncharacterized protein</fullName>
    </submittedName>
</protein>
<accession>A0A6V8NVA3</accession>
<dbReference type="Proteomes" id="UP000585609">
    <property type="component" value="Unassembled WGS sequence"/>
</dbReference>
<name>A0A6V8NVA3_9ACTN</name>
<dbReference type="AlphaFoldDB" id="A0A6V8NVA3"/>
<gene>
    <name evidence="1" type="ORF">HKBW3S09_01439</name>
</gene>
<sequence>MGLTMKEKKPLEPLAKVVIRVKTGIQKGHNYLKRLGSCLRRNDKKPFLRTFARASCDKVYTWQIRIN</sequence>
<reference evidence="1 2" key="1">
    <citation type="journal article" date="2020" name="Front. Microbiol.">
        <title>Single-cell genomics of novel Actinobacteria with the Wood-Ljungdahl pathway discovered in a serpentinizing system.</title>
        <authorList>
            <person name="Merino N."/>
            <person name="Kawai M."/>
            <person name="Boyd E.S."/>
            <person name="Colman D.R."/>
            <person name="McGlynn S.E."/>
            <person name="Nealson K.H."/>
            <person name="Kurokawa K."/>
            <person name="Hongoh Y."/>
        </authorList>
    </citation>
    <scope>NUCLEOTIDE SEQUENCE [LARGE SCALE GENOMIC DNA]</scope>
    <source>
        <strain evidence="1 2">S09_30</strain>
    </source>
</reference>
<comment type="caution">
    <text evidence="1">The sequence shown here is derived from an EMBL/GenBank/DDBJ whole genome shotgun (WGS) entry which is preliminary data.</text>
</comment>
<proteinExistence type="predicted"/>
<evidence type="ECO:0000313" key="1">
    <source>
        <dbReference type="EMBL" id="GFP23973.1"/>
    </source>
</evidence>
<evidence type="ECO:0000313" key="2">
    <source>
        <dbReference type="Proteomes" id="UP000585609"/>
    </source>
</evidence>
<dbReference type="EMBL" id="BLRW01000277">
    <property type="protein sequence ID" value="GFP23973.1"/>
    <property type="molecule type" value="Genomic_DNA"/>
</dbReference>